<dbReference type="InterPro" id="IPR052925">
    <property type="entry name" value="Phage_Integrase-like_Recomb"/>
</dbReference>
<proteinExistence type="predicted"/>
<dbReference type="Proteomes" id="UP000019487">
    <property type="component" value="Unassembled WGS sequence"/>
</dbReference>
<dbReference type="GO" id="GO:0006310">
    <property type="term" value="P:DNA recombination"/>
    <property type="evidence" value="ECO:0007669"/>
    <property type="project" value="UniProtKB-KW"/>
</dbReference>
<evidence type="ECO:0000256" key="2">
    <source>
        <dbReference type="SAM" id="MobiDB-lite"/>
    </source>
</evidence>
<dbReference type="SUPFAM" id="SSF56349">
    <property type="entry name" value="DNA breaking-rejoining enzymes"/>
    <property type="match status" value="1"/>
</dbReference>
<dbReference type="HOGENOM" id="CLU_924892_0_0_1"/>
<dbReference type="InterPro" id="IPR013762">
    <property type="entry name" value="Integrase-like_cat_sf"/>
</dbReference>
<accession>W9C5W1</accession>
<feature type="compositionally biased region" description="Basic and acidic residues" evidence="2">
    <location>
        <begin position="22"/>
        <end position="33"/>
    </location>
</feature>
<organism evidence="3 4">
    <name type="scientific">Sclerotinia borealis (strain F-4128)</name>
    <dbReference type="NCBI Taxonomy" id="1432307"/>
    <lineage>
        <taxon>Eukaryota</taxon>
        <taxon>Fungi</taxon>
        <taxon>Dikarya</taxon>
        <taxon>Ascomycota</taxon>
        <taxon>Pezizomycotina</taxon>
        <taxon>Leotiomycetes</taxon>
        <taxon>Helotiales</taxon>
        <taxon>Sclerotiniaceae</taxon>
        <taxon>Sclerotinia</taxon>
    </lineage>
</organism>
<gene>
    <name evidence="3" type="ORF">SBOR_7464</name>
</gene>
<reference evidence="3 4" key="1">
    <citation type="journal article" date="2014" name="Genome Announc.">
        <title>Draft genome sequence of Sclerotinia borealis, a psychrophilic plant pathogenic fungus.</title>
        <authorList>
            <person name="Mardanov A.V."/>
            <person name="Beletsky A.V."/>
            <person name="Kadnikov V.V."/>
            <person name="Ignatov A.N."/>
            <person name="Ravin N.V."/>
        </authorList>
    </citation>
    <scope>NUCLEOTIDE SEQUENCE [LARGE SCALE GENOMIC DNA]</scope>
    <source>
        <strain evidence="4">F-4157</strain>
    </source>
</reference>
<feature type="region of interest" description="Disordered" evidence="2">
    <location>
        <begin position="19"/>
        <end position="43"/>
    </location>
</feature>
<evidence type="ECO:0000313" key="3">
    <source>
        <dbReference type="EMBL" id="ESZ92147.1"/>
    </source>
</evidence>
<dbReference type="STRING" id="1432307.W9C5W1"/>
<keyword evidence="4" id="KW-1185">Reference proteome</keyword>
<evidence type="ECO:0000256" key="1">
    <source>
        <dbReference type="ARBA" id="ARBA00023172"/>
    </source>
</evidence>
<dbReference type="EMBL" id="AYSA01000420">
    <property type="protein sequence ID" value="ESZ92147.1"/>
    <property type="molecule type" value="Genomic_DNA"/>
</dbReference>
<dbReference type="Gene3D" id="1.10.443.10">
    <property type="entry name" value="Intergrase catalytic core"/>
    <property type="match status" value="1"/>
</dbReference>
<protein>
    <recommendedName>
        <fullName evidence="5">Tyr recombinase domain-containing protein</fullName>
    </recommendedName>
</protein>
<dbReference type="PANTHER" id="PTHR34605">
    <property type="entry name" value="PHAGE_INTEGRASE DOMAIN-CONTAINING PROTEIN"/>
    <property type="match status" value="1"/>
</dbReference>
<dbReference type="AlphaFoldDB" id="W9C5W1"/>
<dbReference type="GO" id="GO:0003677">
    <property type="term" value="F:DNA binding"/>
    <property type="evidence" value="ECO:0007669"/>
    <property type="project" value="InterPro"/>
</dbReference>
<dbReference type="OrthoDB" id="5149081at2759"/>
<evidence type="ECO:0000313" key="4">
    <source>
        <dbReference type="Proteomes" id="UP000019487"/>
    </source>
</evidence>
<keyword evidence="1" id="KW-0233">DNA recombination</keyword>
<evidence type="ECO:0008006" key="5">
    <source>
        <dbReference type="Google" id="ProtNLM"/>
    </source>
</evidence>
<dbReference type="InterPro" id="IPR011010">
    <property type="entry name" value="DNA_brk_join_enz"/>
</dbReference>
<dbReference type="PANTHER" id="PTHR34605:SF4">
    <property type="entry name" value="DNA ADENINE METHYLTRANSFERASE"/>
    <property type="match status" value="1"/>
</dbReference>
<sequence length="301" mass="33627">MIIYSLFYNENPDLFLHKVRSRDKSNNGNDREKDKKRKRSDSVCRRIGHEPRPATQQVTGAWLAARGDGSTTMPKVDASSMASMLSALRSMHVDRLLPLHVFQNNNWVSRLIAGIKALQPHMEKTQALPLTANLLHKAIGVPHCEQGTDNLNLSVALIVSEQTLVIHTRNFINTKLTRRHISFASNEQYAILHVKRSKTDTEFKGVDICLAATNDGICPVSALHSMRSRLIEAFIPDGEKFTGHSLRRGAAQTASDLGIGSEDIKALGRWTSQWLRLYFTTNASQRLALSQRFLTGVPPHS</sequence>
<dbReference type="GO" id="GO:0015074">
    <property type="term" value="P:DNA integration"/>
    <property type="evidence" value="ECO:0007669"/>
    <property type="project" value="InterPro"/>
</dbReference>
<comment type="caution">
    <text evidence="3">The sequence shown here is derived from an EMBL/GenBank/DDBJ whole genome shotgun (WGS) entry which is preliminary data.</text>
</comment>
<name>W9C5W1_SCLBF</name>